<dbReference type="STRING" id="644282.Deba_1047"/>
<comment type="caution">
    <text evidence="1">Lacks conserved residue(s) required for the propagation of feature annotation.</text>
</comment>
<dbReference type="HOGENOM" id="CLU_764792_0_0_7"/>
<dbReference type="eggNOG" id="COG3387">
    <property type="taxonomic scope" value="Bacteria"/>
</dbReference>
<dbReference type="KEGG" id="dbr:Deba_1047"/>
<dbReference type="GO" id="GO:0006508">
    <property type="term" value="P:proteolysis"/>
    <property type="evidence" value="ECO:0007669"/>
    <property type="project" value="InterPro"/>
</dbReference>
<evidence type="ECO:0000256" key="1">
    <source>
        <dbReference type="PROSITE-ProRule" id="PRU00239"/>
    </source>
</evidence>
<evidence type="ECO:0000313" key="3">
    <source>
        <dbReference type="EMBL" id="ADK84415.1"/>
    </source>
</evidence>
<dbReference type="AlphaFoldDB" id="E1QIJ2"/>
<dbReference type="Gene3D" id="1.50.10.10">
    <property type="match status" value="1"/>
</dbReference>
<dbReference type="GO" id="GO:0005975">
    <property type="term" value="P:carbohydrate metabolic process"/>
    <property type="evidence" value="ECO:0007669"/>
    <property type="project" value="InterPro"/>
</dbReference>
<dbReference type="InterPro" id="IPR012341">
    <property type="entry name" value="6hp_glycosidase-like_sf"/>
</dbReference>
<dbReference type="InterPro" id="IPR001300">
    <property type="entry name" value="Peptidase_C2_calpain_cat"/>
</dbReference>
<dbReference type="InterPro" id="IPR008928">
    <property type="entry name" value="6-hairpin_glycosidase_sf"/>
</dbReference>
<sequence>MNKLAAATSYQPAEIDVAQTTSYILAVQRPWGEIPWSEGGFTDPWDHVESAMGLAVGGQLQAAQKAYEWLAESQMQDGSWWSQYRDGRRDEGSFKDTNMVTYIAVGVLHQFLCTGDLGFVRRMWPTVEKAMEFAMTMREPHGAFYWAKRPDGSIDQSILLTGCSSIHKSLAAAISLAGLLGLSRPQWGEAMEALARAIKKRPMVFDQSKARFSMDWYYPVLCGVITGAEAQRRLEQGWETYVMKGWGARCVSDRPWVTMAETSELVMALAAMGSYLEAETILRWIQDNKYDDGAYWTGLALPERVIYTQEKTTWTGAAVLLAADMLYELSPACRLFCHQPA</sequence>
<organism evidence="3 4">
    <name type="scientific">Desulfarculus baarsii (strain ATCC 33931 / DSM 2075 / LMG 7858 / VKM B-1802 / 2st14)</name>
    <dbReference type="NCBI Taxonomy" id="644282"/>
    <lineage>
        <taxon>Bacteria</taxon>
        <taxon>Pseudomonadati</taxon>
        <taxon>Thermodesulfobacteriota</taxon>
        <taxon>Desulfarculia</taxon>
        <taxon>Desulfarculales</taxon>
        <taxon>Desulfarculaceae</taxon>
        <taxon>Desulfarculus</taxon>
    </lineage>
</organism>
<gene>
    <name evidence="3" type="ordered locus">Deba_1047</name>
</gene>
<protein>
    <recommendedName>
        <fullName evidence="2">Calpain catalytic domain-containing protein</fullName>
    </recommendedName>
</protein>
<dbReference type="Proteomes" id="UP000009047">
    <property type="component" value="Chromosome"/>
</dbReference>
<name>E1QIJ2_DESB2</name>
<accession>E1QIJ2</accession>
<dbReference type="RefSeq" id="WP_013257869.1">
    <property type="nucleotide sequence ID" value="NC_014365.1"/>
</dbReference>
<dbReference type="OrthoDB" id="9758578at2"/>
<reference evidence="3 4" key="1">
    <citation type="journal article" date="2010" name="Stand. Genomic Sci.">
        <title>Complete genome sequence of Desulfarculus baarsii type strain (2st14).</title>
        <authorList>
            <person name="Sun H."/>
            <person name="Spring S."/>
            <person name="Lapidus A."/>
            <person name="Davenport K."/>
            <person name="Del Rio T.G."/>
            <person name="Tice H."/>
            <person name="Nolan M."/>
            <person name="Copeland A."/>
            <person name="Cheng J.F."/>
            <person name="Lucas S."/>
            <person name="Tapia R."/>
            <person name="Goodwin L."/>
            <person name="Pitluck S."/>
            <person name="Ivanova N."/>
            <person name="Pagani I."/>
            <person name="Mavromatis K."/>
            <person name="Ovchinnikova G."/>
            <person name="Pati A."/>
            <person name="Chen A."/>
            <person name="Palaniappan K."/>
            <person name="Hauser L."/>
            <person name="Chang Y.J."/>
            <person name="Jeffries C.D."/>
            <person name="Detter J.C."/>
            <person name="Han C."/>
            <person name="Rohde M."/>
            <person name="Brambilla E."/>
            <person name="Goker M."/>
            <person name="Woyke T."/>
            <person name="Bristow J."/>
            <person name="Eisen J.A."/>
            <person name="Markowitz V."/>
            <person name="Hugenholtz P."/>
            <person name="Kyrpides N.C."/>
            <person name="Klenk H.P."/>
            <person name="Land M."/>
        </authorList>
    </citation>
    <scope>NUCLEOTIDE SEQUENCE [LARGE SCALE GENOMIC DNA]</scope>
    <source>
        <strain evidence="4">ATCC 33931 / DSM 2075 / LMG 7858 / VKM B-1802 / 2st14</strain>
    </source>
</reference>
<dbReference type="PROSITE" id="PS50203">
    <property type="entry name" value="CALPAIN_CAT"/>
    <property type="match status" value="1"/>
</dbReference>
<dbReference type="SUPFAM" id="SSF48208">
    <property type="entry name" value="Six-hairpin glycosidases"/>
    <property type="match status" value="1"/>
</dbReference>
<dbReference type="GO" id="GO:0004198">
    <property type="term" value="F:calcium-dependent cysteine-type endopeptidase activity"/>
    <property type="evidence" value="ECO:0007669"/>
    <property type="project" value="InterPro"/>
</dbReference>
<evidence type="ECO:0000313" key="4">
    <source>
        <dbReference type="Proteomes" id="UP000009047"/>
    </source>
</evidence>
<evidence type="ECO:0000259" key="2">
    <source>
        <dbReference type="PROSITE" id="PS50203"/>
    </source>
</evidence>
<dbReference type="EMBL" id="CP002085">
    <property type="protein sequence ID" value="ADK84415.1"/>
    <property type="molecule type" value="Genomic_DNA"/>
</dbReference>
<proteinExistence type="predicted"/>
<feature type="domain" description="Calpain catalytic" evidence="2">
    <location>
        <begin position="1"/>
        <end position="86"/>
    </location>
</feature>
<keyword evidence="4" id="KW-1185">Reference proteome</keyword>